<organism evidence="1 2">
    <name type="scientific">Eremothecium cymbalariae (strain CBS 270.75 / DBVPG 7215 / KCTC 17166 / NRRL Y-17582)</name>
    <name type="common">Yeast</name>
    <dbReference type="NCBI Taxonomy" id="931890"/>
    <lineage>
        <taxon>Eukaryota</taxon>
        <taxon>Fungi</taxon>
        <taxon>Dikarya</taxon>
        <taxon>Ascomycota</taxon>
        <taxon>Saccharomycotina</taxon>
        <taxon>Saccharomycetes</taxon>
        <taxon>Saccharomycetales</taxon>
        <taxon>Saccharomycetaceae</taxon>
        <taxon>Eremothecium</taxon>
    </lineage>
</organism>
<proteinExistence type="predicted"/>
<dbReference type="GeneID" id="11471509"/>
<accession>G8JXA3</accession>
<dbReference type="KEGG" id="erc:Ecym_8192"/>
<evidence type="ECO:0000313" key="1">
    <source>
        <dbReference type="EMBL" id="AET41477.1"/>
    </source>
</evidence>
<dbReference type="eggNOG" id="KOG3308">
    <property type="taxonomic scope" value="Eukaryota"/>
</dbReference>
<evidence type="ECO:0008006" key="3">
    <source>
        <dbReference type="Google" id="ProtNLM"/>
    </source>
</evidence>
<dbReference type="EMBL" id="CP002504">
    <property type="protein sequence ID" value="AET41477.1"/>
    <property type="molecule type" value="Genomic_DNA"/>
</dbReference>
<dbReference type="OMA" id="MDMEAMT"/>
<reference evidence="2" key="1">
    <citation type="journal article" date="2012" name="G3 (Bethesda)">
        <title>Pichia sorbitophila, an interspecies yeast hybrid reveals early steps of genome resolution following polyploidization.</title>
        <authorList>
            <person name="Leh Louis V."/>
            <person name="Despons L."/>
            <person name="Friedrich A."/>
            <person name="Martin T."/>
            <person name="Durrens P."/>
            <person name="Casaregola S."/>
            <person name="Neuveglise C."/>
            <person name="Fairhead C."/>
            <person name="Marck C."/>
            <person name="Cruz J.A."/>
            <person name="Straub M.L."/>
            <person name="Kugler V."/>
            <person name="Sacerdot C."/>
            <person name="Uzunov Z."/>
            <person name="Thierry A."/>
            <person name="Weiss S."/>
            <person name="Bleykasten C."/>
            <person name="De Montigny J."/>
            <person name="Jacques N."/>
            <person name="Jung P."/>
            <person name="Lemaire M."/>
            <person name="Mallet S."/>
            <person name="Morel G."/>
            <person name="Richard G.F."/>
            <person name="Sarkar A."/>
            <person name="Savel G."/>
            <person name="Schacherer J."/>
            <person name="Seret M.L."/>
            <person name="Talla E."/>
            <person name="Samson G."/>
            <person name="Jubin C."/>
            <person name="Poulain J."/>
            <person name="Vacherie B."/>
            <person name="Barbe V."/>
            <person name="Pelletier E."/>
            <person name="Sherman D.J."/>
            <person name="Westhof E."/>
            <person name="Weissenbach J."/>
            <person name="Baret P.V."/>
            <person name="Wincker P."/>
            <person name="Gaillardin C."/>
            <person name="Dujon B."/>
            <person name="Souciet J.L."/>
        </authorList>
    </citation>
    <scope>NUCLEOTIDE SEQUENCE [LARGE SCALE GENOMIC DNA]</scope>
    <source>
        <strain evidence="2">CBS 270.75 / DBVPG 7215 / KCTC 17166 / NRRL Y-17582</strain>
    </source>
</reference>
<dbReference type="HOGENOM" id="CLU_058668_1_0_1"/>
<dbReference type="STRING" id="931890.G8JXA3"/>
<dbReference type="SUPFAM" id="SSF52540">
    <property type="entry name" value="P-loop containing nucleoside triphosphate hydrolases"/>
    <property type="match status" value="1"/>
</dbReference>
<dbReference type="GO" id="GO:0050262">
    <property type="term" value="F:ribosylnicotinamide kinase activity"/>
    <property type="evidence" value="ECO:0007669"/>
    <property type="project" value="EnsemblFungi"/>
</dbReference>
<protein>
    <recommendedName>
        <fullName evidence="3">Phosphoribulokinase/uridine kinase domain-containing protein</fullName>
    </recommendedName>
</protein>
<dbReference type="FunCoup" id="G8JXA3">
    <property type="interactions" value="43"/>
</dbReference>
<dbReference type="GO" id="GO:0034355">
    <property type="term" value="P:NAD+ biosynthetic process via the salvage pathway"/>
    <property type="evidence" value="ECO:0007669"/>
    <property type="project" value="EnsemblFungi"/>
</dbReference>
<keyword evidence="2" id="KW-1185">Reference proteome</keyword>
<dbReference type="CDD" id="cd02024">
    <property type="entry name" value="NRK1"/>
    <property type="match status" value="1"/>
</dbReference>
<dbReference type="PANTHER" id="PTHR10285">
    <property type="entry name" value="URIDINE KINASE"/>
    <property type="match status" value="1"/>
</dbReference>
<name>G8JXA3_ERECY</name>
<dbReference type="GO" id="GO:0046495">
    <property type="term" value="P:nicotinamide riboside metabolic process"/>
    <property type="evidence" value="ECO:0007669"/>
    <property type="project" value="EnsemblFungi"/>
</dbReference>
<dbReference type="InterPro" id="IPR027417">
    <property type="entry name" value="P-loop_NTPase"/>
</dbReference>
<dbReference type="Proteomes" id="UP000006790">
    <property type="component" value="Chromosome 8"/>
</dbReference>
<sequence>MTSKPALLVGISGCSSSGKTTLSKLASYAVPGSILIHQDDFYKHDNEIPINEEYMLQNWDCADALHFEAFTRELQNIKSLGRMSVKPVKNDNHDGVLKFNIDDGFWESINSQYGTRIKALSYMVVFVEGFMLYHDECLASLFDIKLLLRAPYATLKARRAARPGYRTLDSYWIDPPYYFDEFVYKSYAESHRSLFADGDVEGKLLSSDITEILNDETTDIRNVLVSVLESVLNVESELTSNTLTG</sequence>
<evidence type="ECO:0000313" key="2">
    <source>
        <dbReference type="Proteomes" id="UP000006790"/>
    </source>
</evidence>
<gene>
    <name evidence="1" type="ordered locus">Ecym_8192</name>
</gene>
<dbReference type="InParanoid" id="G8JXA3"/>
<dbReference type="OrthoDB" id="10041966at2759"/>
<dbReference type="Gene3D" id="3.40.50.300">
    <property type="entry name" value="P-loop containing nucleotide triphosphate hydrolases"/>
    <property type="match status" value="1"/>
</dbReference>
<dbReference type="RefSeq" id="XP_003648294.1">
    <property type="nucleotide sequence ID" value="XM_003648246.1"/>
</dbReference>
<dbReference type="AlphaFoldDB" id="G8JXA3"/>